<sequence>MTVSSAPASSSGWVTIGSFTITADSGSLYEDYSNSSDDHFLLNQILLLRDSATLKSHNSVHAPLLRKHNLHLRAPLLDFSICWGLDDVLGVLLAEEVSNVASQEVYLSSDQDSLIRQLSPNGAFTLS</sequence>
<name>A0ABD2YTD2_9GENT</name>
<evidence type="ECO:0000313" key="1">
    <source>
        <dbReference type="EMBL" id="KAL3510136.1"/>
    </source>
</evidence>
<dbReference type="EMBL" id="JBJUIK010000012">
    <property type="protein sequence ID" value="KAL3510136.1"/>
    <property type="molecule type" value="Genomic_DNA"/>
</dbReference>
<dbReference type="AlphaFoldDB" id="A0ABD2YTD2"/>
<keyword evidence="2" id="KW-1185">Reference proteome</keyword>
<dbReference type="Proteomes" id="UP001630127">
    <property type="component" value="Unassembled WGS sequence"/>
</dbReference>
<organism evidence="1 2">
    <name type="scientific">Cinchona calisaya</name>
    <dbReference type="NCBI Taxonomy" id="153742"/>
    <lineage>
        <taxon>Eukaryota</taxon>
        <taxon>Viridiplantae</taxon>
        <taxon>Streptophyta</taxon>
        <taxon>Embryophyta</taxon>
        <taxon>Tracheophyta</taxon>
        <taxon>Spermatophyta</taxon>
        <taxon>Magnoliopsida</taxon>
        <taxon>eudicotyledons</taxon>
        <taxon>Gunneridae</taxon>
        <taxon>Pentapetalae</taxon>
        <taxon>asterids</taxon>
        <taxon>lamiids</taxon>
        <taxon>Gentianales</taxon>
        <taxon>Rubiaceae</taxon>
        <taxon>Cinchonoideae</taxon>
        <taxon>Cinchoneae</taxon>
        <taxon>Cinchona</taxon>
    </lineage>
</organism>
<proteinExistence type="predicted"/>
<protein>
    <submittedName>
        <fullName evidence="1">Uncharacterized protein</fullName>
    </submittedName>
</protein>
<reference evidence="1 2" key="1">
    <citation type="submission" date="2024-11" db="EMBL/GenBank/DDBJ databases">
        <title>A near-complete genome assembly of Cinchona calisaya.</title>
        <authorList>
            <person name="Lian D.C."/>
            <person name="Zhao X.W."/>
            <person name="Wei L."/>
        </authorList>
    </citation>
    <scope>NUCLEOTIDE SEQUENCE [LARGE SCALE GENOMIC DNA]</scope>
    <source>
        <tissue evidence="1">Nenye</tissue>
    </source>
</reference>
<gene>
    <name evidence="1" type="ORF">ACH5RR_029537</name>
</gene>
<accession>A0ABD2YTD2</accession>
<evidence type="ECO:0000313" key="2">
    <source>
        <dbReference type="Proteomes" id="UP001630127"/>
    </source>
</evidence>
<comment type="caution">
    <text evidence="1">The sequence shown here is derived from an EMBL/GenBank/DDBJ whole genome shotgun (WGS) entry which is preliminary data.</text>
</comment>